<evidence type="ECO:0000259" key="2">
    <source>
        <dbReference type="Pfam" id="PF13837"/>
    </source>
</evidence>
<feature type="region of interest" description="Disordered" evidence="1">
    <location>
        <begin position="113"/>
        <end position="184"/>
    </location>
</feature>
<dbReference type="Proteomes" id="UP001497482">
    <property type="component" value="Chromosome 15"/>
</dbReference>
<sequence>MEAPAAAPPVPTVVKWTKEMTETFIRVRAENDVLFTGAKFSASTAWRTVLEKLDLQEVVTPLQARKKWDNLKKKYKDCKCPGTGQGVEGNPTAGTWPWFGIMDEVLGQKPSINPPVLIASIPDARPGPSQAREQEPEQEEEEPEAEQQRGTGRKRKRESELVKLYREDLRMQREEDERRAQERSANFDRLFCLLEKMIENKNK</sequence>
<protein>
    <recommendedName>
        <fullName evidence="2">Myb/SANT-like DNA-binding domain-containing protein</fullName>
    </recommendedName>
</protein>
<feature type="domain" description="Myb/SANT-like DNA-binding" evidence="2">
    <location>
        <begin position="15"/>
        <end position="104"/>
    </location>
</feature>
<name>A0AAV2JV18_KNICA</name>
<feature type="compositionally biased region" description="Basic and acidic residues" evidence="1">
    <location>
        <begin position="157"/>
        <end position="184"/>
    </location>
</feature>
<gene>
    <name evidence="3" type="ORF">KC01_LOCUS12261</name>
</gene>
<organism evidence="3 4">
    <name type="scientific">Knipowitschia caucasica</name>
    <name type="common">Caucasian dwarf goby</name>
    <name type="synonym">Pomatoschistus caucasicus</name>
    <dbReference type="NCBI Taxonomy" id="637954"/>
    <lineage>
        <taxon>Eukaryota</taxon>
        <taxon>Metazoa</taxon>
        <taxon>Chordata</taxon>
        <taxon>Craniata</taxon>
        <taxon>Vertebrata</taxon>
        <taxon>Euteleostomi</taxon>
        <taxon>Actinopterygii</taxon>
        <taxon>Neopterygii</taxon>
        <taxon>Teleostei</taxon>
        <taxon>Neoteleostei</taxon>
        <taxon>Acanthomorphata</taxon>
        <taxon>Gobiaria</taxon>
        <taxon>Gobiiformes</taxon>
        <taxon>Gobioidei</taxon>
        <taxon>Gobiidae</taxon>
        <taxon>Gobiinae</taxon>
        <taxon>Knipowitschia</taxon>
    </lineage>
</organism>
<dbReference type="AlphaFoldDB" id="A0AAV2JV18"/>
<evidence type="ECO:0000256" key="1">
    <source>
        <dbReference type="SAM" id="MobiDB-lite"/>
    </source>
</evidence>
<dbReference type="EMBL" id="OZ035837">
    <property type="protein sequence ID" value="CAL1581506.1"/>
    <property type="molecule type" value="Genomic_DNA"/>
</dbReference>
<dbReference type="PANTHER" id="PTHR31307:SF4">
    <property type="entry name" value="TRIHELIX TRANSCRIPTION FACTOR ASIL2"/>
    <property type="match status" value="1"/>
</dbReference>
<accession>A0AAV2JV18</accession>
<keyword evidence="4" id="KW-1185">Reference proteome</keyword>
<dbReference type="InterPro" id="IPR044822">
    <property type="entry name" value="Myb_DNA-bind_4"/>
</dbReference>
<evidence type="ECO:0000313" key="3">
    <source>
        <dbReference type="EMBL" id="CAL1581506.1"/>
    </source>
</evidence>
<dbReference type="Gene3D" id="1.10.10.60">
    <property type="entry name" value="Homeodomain-like"/>
    <property type="match status" value="1"/>
</dbReference>
<dbReference type="InterPro" id="IPR044823">
    <property type="entry name" value="ASIL1/2-like"/>
</dbReference>
<evidence type="ECO:0000313" key="4">
    <source>
        <dbReference type="Proteomes" id="UP001497482"/>
    </source>
</evidence>
<dbReference type="PANTHER" id="PTHR31307">
    <property type="entry name" value="TRIHELIX TRANSCRIPTION FACTOR ASIL2"/>
    <property type="match status" value="1"/>
</dbReference>
<proteinExistence type="predicted"/>
<reference evidence="3 4" key="1">
    <citation type="submission" date="2024-04" db="EMBL/GenBank/DDBJ databases">
        <authorList>
            <person name="Waldvogel A.-M."/>
            <person name="Schoenle A."/>
        </authorList>
    </citation>
    <scope>NUCLEOTIDE SEQUENCE [LARGE SCALE GENOMIC DNA]</scope>
</reference>
<dbReference type="Pfam" id="PF13837">
    <property type="entry name" value="Myb_DNA-bind_4"/>
    <property type="match status" value="1"/>
</dbReference>
<feature type="compositionally biased region" description="Acidic residues" evidence="1">
    <location>
        <begin position="136"/>
        <end position="145"/>
    </location>
</feature>